<dbReference type="SUPFAM" id="SSF52540">
    <property type="entry name" value="P-loop containing nucleoside triphosphate hydrolases"/>
    <property type="match status" value="1"/>
</dbReference>
<name>A0A177ILT1_9CORY</name>
<dbReference type="OrthoDB" id="9804460at2"/>
<evidence type="ECO:0000313" key="1">
    <source>
        <dbReference type="EMBL" id="OAH29714.1"/>
    </source>
</evidence>
<proteinExistence type="predicted"/>
<dbReference type="EMBL" id="LSTQ01000012">
    <property type="protein sequence ID" value="OAH29714.1"/>
    <property type="molecule type" value="Genomic_DNA"/>
</dbReference>
<dbReference type="InterPro" id="IPR027417">
    <property type="entry name" value="P-loop_NTPase"/>
</dbReference>
<reference evidence="2" key="1">
    <citation type="submission" date="2016-02" db="EMBL/GenBank/DDBJ databases">
        <authorList>
            <person name="Kaur G."/>
            <person name="Nair G.R."/>
            <person name="Mayilraj S."/>
        </authorList>
    </citation>
    <scope>NUCLEOTIDE SEQUENCE [LARGE SCALE GENOMIC DNA]</scope>
    <source>
        <strain evidence="2">GA-15</strain>
    </source>
</reference>
<accession>A0A177ILT1</accession>
<organism evidence="1 2">
    <name type="scientific">Corynebacterium stationis</name>
    <dbReference type="NCBI Taxonomy" id="1705"/>
    <lineage>
        <taxon>Bacteria</taxon>
        <taxon>Bacillati</taxon>
        <taxon>Actinomycetota</taxon>
        <taxon>Actinomycetes</taxon>
        <taxon>Mycobacteriales</taxon>
        <taxon>Corynebacteriaceae</taxon>
        <taxon>Corynebacterium</taxon>
    </lineage>
</organism>
<dbReference type="Proteomes" id="UP000076947">
    <property type="component" value="Unassembled WGS sequence"/>
</dbReference>
<sequence length="138" mass="15000">MARTTISVMFARAFSQAGKKVILADTTVGGDSARYIKNIKEFQKIAIPFEVREFPDAAYSHHQAFSKGSAKLRASIQSLEESMGSKGVVIVDTDSHHEDILRSLDHIADSAVRCCCKLAFSSKTADPVPALHCTLTNS</sequence>
<comment type="caution">
    <text evidence="1">The sequence shown here is derived from an EMBL/GenBank/DDBJ whole genome shotgun (WGS) entry which is preliminary data.</text>
</comment>
<keyword evidence="2" id="KW-1185">Reference proteome</keyword>
<dbReference type="Gene3D" id="3.40.50.300">
    <property type="entry name" value="P-loop containing nucleotide triphosphate hydrolases"/>
    <property type="match status" value="1"/>
</dbReference>
<protein>
    <submittedName>
        <fullName evidence="1">Uncharacterized protein</fullName>
    </submittedName>
</protein>
<dbReference type="AlphaFoldDB" id="A0A177ILT1"/>
<gene>
    <name evidence="1" type="ORF">AYJ05_10025</name>
</gene>
<evidence type="ECO:0000313" key="2">
    <source>
        <dbReference type="Proteomes" id="UP000076947"/>
    </source>
</evidence>